<evidence type="ECO:0000256" key="4">
    <source>
        <dbReference type="ARBA" id="ARBA00023098"/>
    </source>
</evidence>
<dbReference type="EMBL" id="QJKI01000021">
    <property type="protein sequence ID" value="PXX76786.1"/>
    <property type="molecule type" value="Genomic_DNA"/>
</dbReference>
<evidence type="ECO:0000256" key="1">
    <source>
        <dbReference type="ARBA" id="ARBA00005254"/>
    </source>
</evidence>
<evidence type="ECO:0000313" key="8">
    <source>
        <dbReference type="Proteomes" id="UP000247555"/>
    </source>
</evidence>
<reference evidence="7 8" key="1">
    <citation type="submission" date="2018-05" db="EMBL/GenBank/DDBJ databases">
        <title>Genomic Encyclopedia of Type Strains, Phase IV (KMG-IV): sequencing the most valuable type-strain genomes for metagenomic binning, comparative biology and taxonomic classification.</title>
        <authorList>
            <person name="Goeker M."/>
        </authorList>
    </citation>
    <scope>NUCLEOTIDE SEQUENCE [LARGE SCALE GENOMIC DNA]</scope>
    <source>
        <strain evidence="7 8">DSM 29661</strain>
    </source>
</reference>
<comment type="similarity">
    <text evidence="1">Belongs to the enoyl-CoA hydratase/isomerase family.</text>
</comment>
<comment type="function">
    <text evidence="5">May play a role in fatty acid biosynthesis and insulin sensitivity.</text>
</comment>
<dbReference type="Pfam" id="PF00378">
    <property type="entry name" value="ECH_1"/>
    <property type="match status" value="1"/>
</dbReference>
<evidence type="ECO:0000256" key="2">
    <source>
        <dbReference type="ARBA" id="ARBA00022832"/>
    </source>
</evidence>
<dbReference type="SUPFAM" id="SSF52096">
    <property type="entry name" value="ClpP/crotonase"/>
    <property type="match status" value="1"/>
</dbReference>
<dbReference type="InterPro" id="IPR029045">
    <property type="entry name" value="ClpP/crotonase-like_dom_sf"/>
</dbReference>
<dbReference type="GO" id="GO:0016836">
    <property type="term" value="F:hydro-lyase activity"/>
    <property type="evidence" value="ECO:0007669"/>
    <property type="project" value="TreeGrafter"/>
</dbReference>
<protein>
    <recommendedName>
        <fullName evidence="6">Enoyl-CoA hydratase domain-containing protein 3, mitochondrial</fullName>
    </recommendedName>
</protein>
<keyword evidence="3" id="KW-0809">Transit peptide</keyword>
<evidence type="ECO:0000256" key="3">
    <source>
        <dbReference type="ARBA" id="ARBA00022946"/>
    </source>
</evidence>
<proteinExistence type="inferred from homology"/>
<dbReference type="Gene3D" id="3.90.226.10">
    <property type="entry name" value="2-enoyl-CoA Hydratase, Chain A, domain 1"/>
    <property type="match status" value="1"/>
</dbReference>
<dbReference type="InterPro" id="IPR052377">
    <property type="entry name" value="Mitochondrial_ECH-domain"/>
</dbReference>
<dbReference type="InterPro" id="IPR001753">
    <property type="entry name" value="Enoyl-CoA_hydra/iso"/>
</dbReference>
<dbReference type="PANTHER" id="PTHR43602">
    <property type="match status" value="1"/>
</dbReference>
<dbReference type="PANTHER" id="PTHR43602:SF1">
    <property type="entry name" value="ENOYL-COA HYDRATASE DOMAIN-CONTAINING PROTEIN 3, MITOCHONDRIAL"/>
    <property type="match status" value="1"/>
</dbReference>
<dbReference type="AlphaFoldDB" id="A0A318KLZ8"/>
<name>A0A318KLZ8_9NEIS</name>
<comment type="caution">
    <text evidence="7">The sequence shown here is derived from an EMBL/GenBank/DDBJ whole genome shotgun (WGS) entry which is preliminary data.</text>
</comment>
<gene>
    <name evidence="7" type="ORF">DFR34_12140</name>
</gene>
<dbReference type="InterPro" id="IPR014748">
    <property type="entry name" value="Enoyl-CoA_hydra_C"/>
</dbReference>
<keyword evidence="4" id="KW-0443">Lipid metabolism</keyword>
<dbReference type="Gene3D" id="1.10.12.10">
    <property type="entry name" value="Lyase 2-enoyl-coa Hydratase, Chain A, domain 2"/>
    <property type="match status" value="1"/>
</dbReference>
<dbReference type="Proteomes" id="UP000247555">
    <property type="component" value="Unassembled WGS sequence"/>
</dbReference>
<keyword evidence="8" id="KW-1185">Reference proteome</keyword>
<evidence type="ECO:0000313" key="7">
    <source>
        <dbReference type="EMBL" id="PXX76786.1"/>
    </source>
</evidence>
<evidence type="ECO:0000256" key="5">
    <source>
        <dbReference type="ARBA" id="ARBA00037410"/>
    </source>
</evidence>
<organism evidence="7 8">
    <name type="scientific">Rivihabitans pingtungensis</name>
    <dbReference type="NCBI Taxonomy" id="1054498"/>
    <lineage>
        <taxon>Bacteria</taxon>
        <taxon>Pseudomonadati</taxon>
        <taxon>Pseudomonadota</taxon>
        <taxon>Betaproteobacteria</taxon>
        <taxon>Neisseriales</taxon>
        <taxon>Aquaspirillaceae</taxon>
        <taxon>Rivihabitans</taxon>
    </lineage>
</organism>
<dbReference type="OrthoDB" id="9790967at2"/>
<dbReference type="GO" id="GO:0006631">
    <property type="term" value="P:fatty acid metabolic process"/>
    <property type="evidence" value="ECO:0007669"/>
    <property type="project" value="UniProtKB-KW"/>
</dbReference>
<keyword evidence="2" id="KW-0276">Fatty acid metabolism</keyword>
<dbReference type="NCBIfam" id="NF006008">
    <property type="entry name" value="PRK08139.1"/>
    <property type="match status" value="1"/>
</dbReference>
<accession>A0A318KLZ8</accession>
<sequence>MNDTPYVLQDHQDGVVTLTLNRPQVRNALSQGMLRALLAALADIAANPDARVVVLAGAGPAFCAGHDLKELRAADYAPDYTEALFADCAELMQAIVALPKPVIARVHGVATAAGAQLVASCDLALAAADARFATPGVNIGLFCSTPMVALSRNISHKHAMQMLLTGELIDADTALRFGLINDYVPAAELEARTTALARQIASKSPLTLAMGKQAFYRQAELPLDQAYAYTRGVMVANLQARDAQEGINAFIDKRPPTWCGQ</sequence>
<dbReference type="CDD" id="cd06558">
    <property type="entry name" value="crotonase-like"/>
    <property type="match status" value="1"/>
</dbReference>
<dbReference type="RefSeq" id="WP_110391642.1">
    <property type="nucleotide sequence ID" value="NZ_QJKI01000021.1"/>
</dbReference>
<evidence type="ECO:0000256" key="6">
    <source>
        <dbReference type="ARBA" id="ARBA00040545"/>
    </source>
</evidence>